<dbReference type="EMBL" id="CP068391">
    <property type="protein sequence ID" value="QQX52295.1"/>
    <property type="molecule type" value="Genomic_DNA"/>
</dbReference>
<proteinExistence type="predicted"/>
<sequence>MNAYFRSGALRRSVMMGMVGSFLLLGGCTTSPESRLRPQDAPNIAAVPMKVTATATNPNATPEAPPVMEKDSKVTQCNNELAALKTVNAAQYARYRSEMDHLVASGRRYMAVQTGISNDINDIMTPRYQYGMARLCWGIRNALSQSLMAQADIPQGRGQ</sequence>
<evidence type="ECO:0008006" key="3">
    <source>
        <dbReference type="Google" id="ProtNLM"/>
    </source>
</evidence>
<dbReference type="RefSeq" id="WP_207978254.1">
    <property type="nucleotide sequence ID" value="NZ_CBCPIO010000010.1"/>
</dbReference>
<accession>A0A7U0RMS2</accession>
<protein>
    <recommendedName>
        <fullName evidence="3">Lipoprotein</fullName>
    </recommendedName>
</protein>
<dbReference type="AlphaFoldDB" id="A0A7U0RMS2"/>
<reference evidence="1 2" key="1">
    <citation type="submission" date="2021-01" db="EMBL/GenBank/DDBJ databases">
        <title>Chromosome sequence of Serratia proteamaculans strain 94 rif-r, isolated from spoiled beef.</title>
        <authorList>
            <person name="Zaytseva Y.V."/>
            <person name="Iablokov S.N."/>
            <person name="Klyukina A."/>
        </authorList>
    </citation>
    <scope>NUCLEOTIDE SEQUENCE [LARGE SCALE GENOMIC DNA]</scope>
    <source>
        <strain evidence="1 2">94 rif-r</strain>
    </source>
</reference>
<evidence type="ECO:0000313" key="2">
    <source>
        <dbReference type="Proteomes" id="UP000596176"/>
    </source>
</evidence>
<gene>
    <name evidence="1" type="ORF">JKX24_19215</name>
</gene>
<dbReference type="Proteomes" id="UP000596176">
    <property type="component" value="Chromosome"/>
</dbReference>
<evidence type="ECO:0000313" key="1">
    <source>
        <dbReference type="EMBL" id="QQX52295.1"/>
    </source>
</evidence>
<dbReference type="PROSITE" id="PS51257">
    <property type="entry name" value="PROKAR_LIPOPROTEIN"/>
    <property type="match status" value="1"/>
</dbReference>
<name>A0A7U0RMS2_SERPR</name>
<organism evidence="1 2">
    <name type="scientific">Serratia proteamaculans</name>
    <dbReference type="NCBI Taxonomy" id="28151"/>
    <lineage>
        <taxon>Bacteria</taxon>
        <taxon>Pseudomonadati</taxon>
        <taxon>Pseudomonadota</taxon>
        <taxon>Gammaproteobacteria</taxon>
        <taxon>Enterobacterales</taxon>
        <taxon>Yersiniaceae</taxon>
        <taxon>Serratia</taxon>
    </lineage>
</organism>